<dbReference type="HAMAP" id="MF_00109">
    <property type="entry name" value="Shikimate_kinase"/>
    <property type="match status" value="1"/>
</dbReference>
<reference evidence="13 14" key="1">
    <citation type="journal article" date="2020" name="BMC Genomics">
        <title>Intraspecific diversification of the crop wild relative Brassica cretica Lam. using demographic model selection.</title>
        <authorList>
            <person name="Kioukis A."/>
            <person name="Michalopoulou V.A."/>
            <person name="Briers L."/>
            <person name="Pirintsos S."/>
            <person name="Studholme D.J."/>
            <person name="Pavlidis P."/>
            <person name="Sarris P.F."/>
        </authorList>
    </citation>
    <scope>NUCLEOTIDE SEQUENCE [LARGE SCALE GENOMIC DNA]</scope>
    <source>
        <strain evidence="14">cv. PFS-1207/04</strain>
    </source>
</reference>
<comment type="function">
    <text evidence="1">Catalyzes the specific phosphorylation of the 3-hydroxyl group of shikimic acid using ATP as a cosubstrate.</text>
</comment>
<dbReference type="InterPro" id="IPR000623">
    <property type="entry name" value="Shikimate_kinase/TSH1"/>
</dbReference>
<comment type="catalytic activity">
    <reaction evidence="11">
        <text>shikimate + ATP = 3-phosphoshikimate + ADP + H(+)</text>
        <dbReference type="Rhea" id="RHEA:13121"/>
        <dbReference type="ChEBI" id="CHEBI:15378"/>
        <dbReference type="ChEBI" id="CHEBI:30616"/>
        <dbReference type="ChEBI" id="CHEBI:36208"/>
        <dbReference type="ChEBI" id="CHEBI:145989"/>
        <dbReference type="ChEBI" id="CHEBI:456216"/>
        <dbReference type="EC" id="2.7.1.71"/>
    </reaction>
</comment>
<comment type="pathway">
    <text evidence="2">Metabolic intermediate biosynthesis; chorismate biosynthesis; chorismate from D-erythrose 4-phosphate and phosphoenolpyruvate: step 5/7.</text>
</comment>
<keyword evidence="10" id="KW-0057">Aromatic amino acid biosynthesis</keyword>
<keyword evidence="14" id="KW-1185">Reference proteome</keyword>
<dbReference type="EC" id="2.7.1.71" evidence="4"/>
<dbReference type="SUPFAM" id="SSF52540">
    <property type="entry name" value="P-loop containing nucleoside triphosphate hydrolases"/>
    <property type="match status" value="2"/>
</dbReference>
<keyword evidence="7" id="KW-0547">Nucleotide-binding</keyword>
<protein>
    <recommendedName>
        <fullName evidence="4">shikimate kinase</fullName>
        <ecNumber evidence="4">2.7.1.71</ecNumber>
    </recommendedName>
</protein>
<dbReference type="PRINTS" id="PR01100">
    <property type="entry name" value="SHIKIMTKNASE"/>
</dbReference>
<dbReference type="CDD" id="cd00464">
    <property type="entry name" value="SK"/>
    <property type="match status" value="1"/>
</dbReference>
<dbReference type="PROSITE" id="PS01128">
    <property type="entry name" value="SHIKIMATE_KINASE"/>
    <property type="match status" value="1"/>
</dbReference>
<evidence type="ECO:0000256" key="10">
    <source>
        <dbReference type="ARBA" id="ARBA00023141"/>
    </source>
</evidence>
<comment type="similarity">
    <text evidence="3">Belongs to the shikimate kinase family.</text>
</comment>
<dbReference type="PANTHER" id="PTHR21087:SF22">
    <property type="entry name" value="SHIKIMATE KINASE 2, CHLOROPLASTIC"/>
    <property type="match status" value="1"/>
</dbReference>
<dbReference type="InterPro" id="IPR027417">
    <property type="entry name" value="P-loop_NTPase"/>
</dbReference>
<sequence length="361" mass="40598">MEAASAVQRFHYSPSSCIDWRNFEGKPRGSLRYYSQRIKENKRLRVIALSHLQPDKRRDLRQRSVSDKNSSALSETGDLLHSPFDEELRKAEEVKPYLNGRSMYLVGLMGSGKTTVGKIMAKALGYTFSDCDTMIEEAMNGTSVAEIFEHFGESVFREKETETLKNLSLMYHQVVVSTGGGAVIRPINWKYMHKGISIWLDVPLEALAQRIAAVGTNSRPLLHDDESGGDPYTVAFNRLSTIWETRGEAYTNASARVSLESMILFTFAFHNLSGHFVTSLFKIVSDITSKHGRANHYMPSLKEGSIVKVDHFEVARCSSMYTITDHPFLIRFISLTIIDEVITGAPEINLQSRLECSTIAK</sequence>
<dbReference type="CDD" id="cd04480">
    <property type="entry name" value="RPA1_DBD_A_like"/>
    <property type="match status" value="1"/>
</dbReference>
<evidence type="ECO:0000256" key="1">
    <source>
        <dbReference type="ARBA" id="ARBA00002641"/>
    </source>
</evidence>
<evidence type="ECO:0000256" key="2">
    <source>
        <dbReference type="ARBA" id="ARBA00004842"/>
    </source>
</evidence>
<evidence type="ECO:0000256" key="4">
    <source>
        <dbReference type="ARBA" id="ARBA00012154"/>
    </source>
</evidence>
<dbReference type="InterPro" id="IPR023000">
    <property type="entry name" value="Shikimate_kinase_CS"/>
</dbReference>
<evidence type="ECO:0000256" key="9">
    <source>
        <dbReference type="ARBA" id="ARBA00022840"/>
    </source>
</evidence>
<evidence type="ECO:0000256" key="11">
    <source>
        <dbReference type="ARBA" id="ARBA00048567"/>
    </source>
</evidence>
<name>A0ABQ7B6K6_BRACR</name>
<evidence type="ECO:0000256" key="5">
    <source>
        <dbReference type="ARBA" id="ARBA00022605"/>
    </source>
</evidence>
<dbReference type="Pfam" id="PF01202">
    <property type="entry name" value="SKI"/>
    <property type="match status" value="1"/>
</dbReference>
<accession>A0ABQ7B6K6</accession>
<organism evidence="13 14">
    <name type="scientific">Brassica cretica</name>
    <name type="common">Mustard</name>
    <dbReference type="NCBI Taxonomy" id="69181"/>
    <lineage>
        <taxon>Eukaryota</taxon>
        <taxon>Viridiplantae</taxon>
        <taxon>Streptophyta</taxon>
        <taxon>Embryophyta</taxon>
        <taxon>Tracheophyta</taxon>
        <taxon>Spermatophyta</taxon>
        <taxon>Magnoliopsida</taxon>
        <taxon>eudicotyledons</taxon>
        <taxon>Gunneridae</taxon>
        <taxon>Pentapetalae</taxon>
        <taxon>rosids</taxon>
        <taxon>malvids</taxon>
        <taxon>Brassicales</taxon>
        <taxon>Brassicaceae</taxon>
        <taxon>Brassiceae</taxon>
        <taxon>Brassica</taxon>
    </lineage>
</organism>
<dbReference type="EMBL" id="QGKV02001507">
    <property type="protein sequence ID" value="KAF3527883.1"/>
    <property type="molecule type" value="Genomic_DNA"/>
</dbReference>
<keyword evidence="5" id="KW-0028">Amino-acid biosynthesis</keyword>
<evidence type="ECO:0000256" key="12">
    <source>
        <dbReference type="SAM" id="MobiDB-lite"/>
    </source>
</evidence>
<gene>
    <name evidence="13" type="ORF">DY000_02036201</name>
</gene>
<dbReference type="PANTHER" id="PTHR21087">
    <property type="entry name" value="SHIKIMATE KINASE"/>
    <property type="match status" value="1"/>
</dbReference>
<feature type="region of interest" description="Disordered" evidence="12">
    <location>
        <begin position="58"/>
        <end position="78"/>
    </location>
</feature>
<evidence type="ECO:0000256" key="3">
    <source>
        <dbReference type="ARBA" id="ARBA00006997"/>
    </source>
</evidence>
<dbReference type="Proteomes" id="UP000266723">
    <property type="component" value="Unassembled WGS sequence"/>
</dbReference>
<proteinExistence type="inferred from homology"/>
<evidence type="ECO:0000256" key="6">
    <source>
        <dbReference type="ARBA" id="ARBA00022679"/>
    </source>
</evidence>
<keyword evidence="6" id="KW-0808">Transferase</keyword>
<evidence type="ECO:0000313" key="13">
    <source>
        <dbReference type="EMBL" id="KAF3527883.1"/>
    </source>
</evidence>
<dbReference type="Gene3D" id="3.40.50.300">
    <property type="entry name" value="P-loop containing nucleotide triphosphate hydrolases"/>
    <property type="match status" value="1"/>
</dbReference>
<evidence type="ECO:0000256" key="8">
    <source>
        <dbReference type="ARBA" id="ARBA00022777"/>
    </source>
</evidence>
<keyword evidence="8" id="KW-0418">Kinase</keyword>
<comment type="caution">
    <text evidence="13">The sequence shown here is derived from an EMBL/GenBank/DDBJ whole genome shotgun (WGS) entry which is preliminary data.</text>
</comment>
<keyword evidence="9" id="KW-0067">ATP-binding</keyword>
<evidence type="ECO:0000313" key="14">
    <source>
        <dbReference type="Proteomes" id="UP000266723"/>
    </source>
</evidence>
<evidence type="ECO:0000256" key="7">
    <source>
        <dbReference type="ARBA" id="ARBA00022741"/>
    </source>
</evidence>
<dbReference type="InterPro" id="IPR031322">
    <property type="entry name" value="Shikimate/glucono_kinase"/>
</dbReference>